<dbReference type="AlphaFoldDB" id="A0A8H6XP96"/>
<gene>
    <name evidence="1" type="ORF">MVEN_01660500</name>
</gene>
<dbReference type="EMBL" id="JACAZI010000014">
    <property type="protein sequence ID" value="KAF7344978.1"/>
    <property type="molecule type" value="Genomic_DNA"/>
</dbReference>
<evidence type="ECO:0000313" key="1">
    <source>
        <dbReference type="EMBL" id="KAF7344978.1"/>
    </source>
</evidence>
<reference evidence="1" key="1">
    <citation type="submission" date="2020-05" db="EMBL/GenBank/DDBJ databases">
        <title>Mycena genomes resolve the evolution of fungal bioluminescence.</title>
        <authorList>
            <person name="Tsai I.J."/>
        </authorList>
    </citation>
    <scope>NUCLEOTIDE SEQUENCE</scope>
    <source>
        <strain evidence="1">CCC161011</strain>
    </source>
</reference>
<dbReference type="SUPFAM" id="SSF52047">
    <property type="entry name" value="RNI-like"/>
    <property type="match status" value="1"/>
</dbReference>
<dbReference type="Gene3D" id="3.80.10.10">
    <property type="entry name" value="Ribonuclease Inhibitor"/>
    <property type="match status" value="1"/>
</dbReference>
<sequence>METPFAYLPFLPAEVWLACWTLCSRRQLRRLSLVCHFFRSLCLPLLLQDQTFDVASVMLRLRWDNWMDCVPRLHRTAVRMDKLTDSRLAPFVRSWKAAIGPDKSTRMLMHRHPDHLDWQDKHLAETMHDRIVTAFSTTLGACKNLSSLTLQNFTLDTPLRNTLTSLSRLNDLSFHDCCITARNGFLPLKSLKISGHEHPDTRDPLQIASPDSIHTLYLGHSKYISPMLAGFGPVKLTHLVSLSIRLLLDTDAADLFQLLTQSPLLEALSSRSLTQRPFPTLHRSAIPRLHTLTGPPLLIQSLAPNRPVRCATVVDVDGRLDLGLGLDSDDELDPEHLMRICTDLSLSTAPLQSLTLPRTSWGMTPTFLRELAALFPRPPGAEDHSLEREIYI</sequence>
<organism evidence="1 2">
    <name type="scientific">Mycena venus</name>
    <dbReference type="NCBI Taxonomy" id="2733690"/>
    <lineage>
        <taxon>Eukaryota</taxon>
        <taxon>Fungi</taxon>
        <taxon>Dikarya</taxon>
        <taxon>Basidiomycota</taxon>
        <taxon>Agaricomycotina</taxon>
        <taxon>Agaricomycetes</taxon>
        <taxon>Agaricomycetidae</taxon>
        <taxon>Agaricales</taxon>
        <taxon>Marasmiineae</taxon>
        <taxon>Mycenaceae</taxon>
        <taxon>Mycena</taxon>
    </lineage>
</organism>
<dbReference type="OrthoDB" id="2988745at2759"/>
<comment type="caution">
    <text evidence="1">The sequence shown here is derived from an EMBL/GenBank/DDBJ whole genome shotgun (WGS) entry which is preliminary data.</text>
</comment>
<dbReference type="InterPro" id="IPR032675">
    <property type="entry name" value="LRR_dom_sf"/>
</dbReference>
<evidence type="ECO:0000313" key="2">
    <source>
        <dbReference type="Proteomes" id="UP000620124"/>
    </source>
</evidence>
<accession>A0A8H6XP96</accession>
<dbReference type="Proteomes" id="UP000620124">
    <property type="component" value="Unassembled WGS sequence"/>
</dbReference>
<name>A0A8H6XP96_9AGAR</name>
<protein>
    <recommendedName>
        <fullName evidence="3">F-box domain-containing protein</fullName>
    </recommendedName>
</protein>
<evidence type="ECO:0008006" key="3">
    <source>
        <dbReference type="Google" id="ProtNLM"/>
    </source>
</evidence>
<proteinExistence type="predicted"/>
<keyword evidence="2" id="KW-1185">Reference proteome</keyword>